<dbReference type="EMBL" id="MK524501">
    <property type="protein sequence ID" value="QBP33281.1"/>
    <property type="molecule type" value="Genomic_DNA"/>
</dbReference>
<reference evidence="1 2" key="1">
    <citation type="submission" date="2019-02" db="EMBL/GenBank/DDBJ databases">
        <authorList>
            <person name="Rowley M."/>
            <person name="Stucki C."/>
            <person name="Ghiringhelli B."/>
            <person name="Naegele L."/>
            <person name="Emmons C.B."/>
            <person name="Slowan-Pomeroy T."/>
            <person name="Briggs L.A."/>
            <person name="Garlena R.A."/>
            <person name="Russell D.A."/>
            <person name="Pope W.H."/>
            <person name="Molloy S.D."/>
            <person name="Jacobs-Sera D."/>
            <person name="Hatfull G.F."/>
        </authorList>
    </citation>
    <scope>NUCLEOTIDE SEQUENCE [LARGE SCALE GENOMIC DNA]</scope>
</reference>
<organism evidence="1 2">
    <name type="scientific">Gordonia phage BrutonGaster</name>
    <dbReference type="NCBI Taxonomy" id="2530116"/>
    <lineage>
        <taxon>Viruses</taxon>
        <taxon>Duplodnaviria</taxon>
        <taxon>Heunggongvirae</taxon>
        <taxon>Uroviricota</taxon>
        <taxon>Caudoviricetes</taxon>
        <taxon>Oneupvirus</taxon>
        <taxon>Oneupvirus brutongaster</taxon>
    </lineage>
</organism>
<proteinExistence type="predicted"/>
<dbReference type="GeneID" id="55012022"/>
<dbReference type="Proteomes" id="UP000295568">
    <property type="component" value="Segment"/>
</dbReference>
<accession>A0A482JHN6</accession>
<dbReference type="KEGG" id="vg:55012022"/>
<protein>
    <submittedName>
        <fullName evidence="1">Uncharacterized protein</fullName>
    </submittedName>
</protein>
<evidence type="ECO:0000313" key="2">
    <source>
        <dbReference type="Proteomes" id="UP000295568"/>
    </source>
</evidence>
<gene>
    <name evidence="1" type="primary">64</name>
    <name evidence="1" type="ORF">SEA_BRUTONGASTER_64</name>
</gene>
<keyword evidence="2" id="KW-1185">Reference proteome</keyword>
<name>A0A482JHN6_9CAUD</name>
<dbReference type="RefSeq" id="YP_009820578.1">
    <property type="nucleotide sequence ID" value="NC_048169.1"/>
</dbReference>
<sequence>MADDFQPITAATRFEVGEIYRIRSDEDGPIVTAVCTGRNDSSITFTPIREGDSYSVIQSYGLGLARAFVNNEEEIQQ</sequence>
<evidence type="ECO:0000313" key="1">
    <source>
        <dbReference type="EMBL" id="QBP33281.1"/>
    </source>
</evidence>